<dbReference type="InterPro" id="IPR017871">
    <property type="entry name" value="ABC_transporter-like_CS"/>
</dbReference>
<evidence type="ECO:0000256" key="3">
    <source>
        <dbReference type="ARBA" id="ARBA00022475"/>
    </source>
</evidence>
<dbReference type="GO" id="GO:0005524">
    <property type="term" value="F:ATP binding"/>
    <property type="evidence" value="ECO:0007669"/>
    <property type="project" value="UniProtKB-KW"/>
</dbReference>
<feature type="domain" description="ABC transporter" evidence="11">
    <location>
        <begin position="136"/>
        <end position="366"/>
    </location>
</feature>
<dbReference type="Pfam" id="PF00005">
    <property type="entry name" value="ABC_tran"/>
    <property type="match status" value="1"/>
</dbReference>
<keyword evidence="8" id="KW-0046">Antibiotic resistance</keyword>
<keyword evidence="2" id="KW-0813">Transport</keyword>
<keyword evidence="13" id="KW-1185">Reference proteome</keyword>
<dbReference type="Proteomes" id="UP000832041">
    <property type="component" value="Chromosome"/>
</dbReference>
<dbReference type="InterPro" id="IPR027417">
    <property type="entry name" value="P-loop_NTPase"/>
</dbReference>
<dbReference type="PANTHER" id="PTHR42711">
    <property type="entry name" value="ABC TRANSPORTER ATP-BINDING PROTEIN"/>
    <property type="match status" value="1"/>
</dbReference>
<evidence type="ECO:0000256" key="8">
    <source>
        <dbReference type="ARBA" id="ARBA00023251"/>
    </source>
</evidence>
<evidence type="ECO:0000256" key="4">
    <source>
        <dbReference type="ARBA" id="ARBA00022741"/>
    </source>
</evidence>
<dbReference type="SMART" id="SM00382">
    <property type="entry name" value="AAA"/>
    <property type="match status" value="1"/>
</dbReference>
<keyword evidence="6" id="KW-1278">Translocase</keyword>
<evidence type="ECO:0000256" key="6">
    <source>
        <dbReference type="ARBA" id="ARBA00022967"/>
    </source>
</evidence>
<sequence>MVSKPLPVHHASDHSRQPSSTRPPVSRTVHSPVGAVSDRSDRTAPGLRPPVRHRAGAGRASAVVTGLLARRAVLLSSWPVPQAASANSPCRSCTGRTTDPRQYSHHRDTLIIQILLTSEIRLDPRRGTVTVSDHGLETENLTRRFGRVTALDGVSLAIPRGQVLGLLGPNGAGKTTLIRILATLLRPDGGRARFAGFDVARQPGQVRRRIALSGQHTSVDEELTGLANLVMIGRLLDLPRRQALRRAADLLARFGLEDAADRPVAGYSGGMRRRLDLAASMVGRPEVVFLDEPSVGLDPGKRDELWQMIRGLRADGVTVLLTTQYLEEADALADVIAVLDRSRTIASGTPADLKRRVGGHTVAVRLDDPAEADTAAAILADVTGRPPERSTRHGLVAPVTDRAHFFEVAARLREHRIGVCELSLRLPSLDEVFLALTASPAPTDDAPKAA</sequence>
<feature type="region of interest" description="Disordered" evidence="10">
    <location>
        <begin position="82"/>
        <end position="104"/>
    </location>
</feature>
<feature type="compositionally biased region" description="Polar residues" evidence="10">
    <location>
        <begin position="84"/>
        <end position="101"/>
    </location>
</feature>
<dbReference type="PROSITE" id="PS00211">
    <property type="entry name" value="ABC_TRANSPORTER_1"/>
    <property type="match status" value="1"/>
</dbReference>
<organism evidence="12 13">
    <name type="scientific">Thermobifida alba</name>
    <name type="common">Thermomonospora alba</name>
    <dbReference type="NCBI Taxonomy" id="53522"/>
    <lineage>
        <taxon>Bacteria</taxon>
        <taxon>Bacillati</taxon>
        <taxon>Actinomycetota</taxon>
        <taxon>Actinomycetes</taxon>
        <taxon>Streptosporangiales</taxon>
        <taxon>Nocardiopsidaceae</taxon>
        <taxon>Thermobifida</taxon>
    </lineage>
</organism>
<name>A0ABY4L032_THEAE</name>
<reference evidence="12 13" key="1">
    <citation type="submission" date="2020-04" db="EMBL/GenBank/DDBJ databases">
        <title>Thermobifida alba genome sequencing and assembly.</title>
        <authorList>
            <person name="Luzics S."/>
            <person name="Horvath B."/>
            <person name="Nagy I."/>
            <person name="Toth A."/>
            <person name="Nagy I."/>
            <person name="Kukolya J."/>
        </authorList>
    </citation>
    <scope>NUCLEOTIDE SEQUENCE [LARGE SCALE GENOMIC DNA]</scope>
    <source>
        <strain evidence="12 13">DSM 43795</strain>
    </source>
</reference>
<evidence type="ECO:0000256" key="5">
    <source>
        <dbReference type="ARBA" id="ARBA00022840"/>
    </source>
</evidence>
<keyword evidence="5 12" id="KW-0067">ATP-binding</keyword>
<accession>A0ABY4L032</accession>
<dbReference type="PROSITE" id="PS50893">
    <property type="entry name" value="ABC_TRANSPORTER_2"/>
    <property type="match status" value="1"/>
</dbReference>
<keyword evidence="7" id="KW-0472">Membrane</keyword>
<protein>
    <submittedName>
        <fullName evidence="12">ATP-binding cassette domain-containing protein</fullName>
    </submittedName>
</protein>
<feature type="region of interest" description="Disordered" evidence="10">
    <location>
        <begin position="1"/>
        <end position="58"/>
    </location>
</feature>
<evidence type="ECO:0000313" key="13">
    <source>
        <dbReference type="Proteomes" id="UP000832041"/>
    </source>
</evidence>
<dbReference type="EMBL" id="CP051627">
    <property type="protein sequence ID" value="UPT20694.1"/>
    <property type="molecule type" value="Genomic_DNA"/>
</dbReference>
<evidence type="ECO:0000256" key="9">
    <source>
        <dbReference type="ARBA" id="ARBA00049985"/>
    </source>
</evidence>
<dbReference type="Gene3D" id="3.40.50.300">
    <property type="entry name" value="P-loop containing nucleotide triphosphate hydrolases"/>
    <property type="match status" value="1"/>
</dbReference>
<evidence type="ECO:0000256" key="2">
    <source>
        <dbReference type="ARBA" id="ARBA00022448"/>
    </source>
</evidence>
<comment type="subcellular location">
    <subcellularLocation>
        <location evidence="1">Cell membrane</location>
        <topology evidence="1">Peripheral membrane protein</topology>
        <orientation evidence="1">Cytoplasmic side</orientation>
    </subcellularLocation>
</comment>
<keyword evidence="4" id="KW-0547">Nucleotide-binding</keyword>
<dbReference type="InterPro" id="IPR003439">
    <property type="entry name" value="ABC_transporter-like_ATP-bd"/>
</dbReference>
<evidence type="ECO:0000259" key="11">
    <source>
        <dbReference type="PROSITE" id="PS50893"/>
    </source>
</evidence>
<evidence type="ECO:0000256" key="1">
    <source>
        <dbReference type="ARBA" id="ARBA00004413"/>
    </source>
</evidence>
<dbReference type="InterPro" id="IPR005894">
    <property type="entry name" value="DrrA"/>
</dbReference>
<dbReference type="PANTHER" id="PTHR42711:SF19">
    <property type="entry name" value="DOXORUBICIN RESISTANCE ATP-BINDING PROTEIN DRRA"/>
    <property type="match status" value="1"/>
</dbReference>
<dbReference type="NCBIfam" id="TIGR01188">
    <property type="entry name" value="drrA"/>
    <property type="match status" value="1"/>
</dbReference>
<keyword evidence="3" id="KW-1003">Cell membrane</keyword>
<dbReference type="InterPro" id="IPR050763">
    <property type="entry name" value="ABC_transporter_ATP-binding"/>
</dbReference>
<evidence type="ECO:0000256" key="7">
    <source>
        <dbReference type="ARBA" id="ARBA00023136"/>
    </source>
</evidence>
<dbReference type="InterPro" id="IPR003593">
    <property type="entry name" value="AAA+_ATPase"/>
</dbReference>
<proteinExistence type="inferred from homology"/>
<evidence type="ECO:0000313" key="12">
    <source>
        <dbReference type="EMBL" id="UPT20694.1"/>
    </source>
</evidence>
<gene>
    <name evidence="12" type="ORF">FOF52_06720</name>
</gene>
<comment type="similarity">
    <text evidence="9">Belongs to the ABC transporter superfamily. Drug exporter-1 (DrugE1) (TC 3.A.1.105) family.</text>
</comment>
<evidence type="ECO:0000256" key="10">
    <source>
        <dbReference type="SAM" id="MobiDB-lite"/>
    </source>
</evidence>
<dbReference type="SUPFAM" id="SSF52540">
    <property type="entry name" value="P-loop containing nucleoside triphosphate hydrolases"/>
    <property type="match status" value="1"/>
</dbReference>